<keyword evidence="3" id="KW-1185">Reference proteome</keyword>
<reference evidence="2 3" key="1">
    <citation type="journal article" date="2016" name="Genome Announc.">
        <title>Complete Genome Sequence of Thiostrepton-Producing Streptomyces laurentii ATCC 31255.</title>
        <authorList>
            <person name="Doi K."/>
            <person name="Fujino Y."/>
            <person name="Nagayoshi Y."/>
            <person name="Ohshima T."/>
            <person name="Ogata S."/>
        </authorList>
    </citation>
    <scope>NUCLEOTIDE SEQUENCE [LARGE SCALE GENOMIC DNA]</scope>
    <source>
        <strain evidence="2 3">ATCC 31255</strain>
    </source>
</reference>
<organism evidence="2 3">
    <name type="scientific">Streptomyces laurentii</name>
    <dbReference type="NCBI Taxonomy" id="39478"/>
    <lineage>
        <taxon>Bacteria</taxon>
        <taxon>Bacillati</taxon>
        <taxon>Actinomycetota</taxon>
        <taxon>Actinomycetes</taxon>
        <taxon>Kitasatosporales</taxon>
        <taxon>Streptomycetaceae</taxon>
        <taxon>Streptomyces</taxon>
    </lineage>
</organism>
<proteinExistence type="predicted"/>
<name>A0A160P0Y7_STRLU</name>
<feature type="transmembrane region" description="Helical" evidence="1">
    <location>
        <begin position="30"/>
        <end position="52"/>
    </location>
</feature>
<dbReference type="EMBL" id="AP017424">
    <property type="protein sequence ID" value="BAU85039.1"/>
    <property type="molecule type" value="Genomic_DNA"/>
</dbReference>
<keyword evidence="1" id="KW-0812">Transmembrane</keyword>
<evidence type="ECO:0000313" key="2">
    <source>
        <dbReference type="EMBL" id="BAU85039.1"/>
    </source>
</evidence>
<evidence type="ECO:0000313" key="3">
    <source>
        <dbReference type="Proteomes" id="UP000217676"/>
    </source>
</evidence>
<sequence length="60" mass="6550">MTAPALVPLASRSAQLMESSEFVHHILVDLVIKAGIVVAALVALALGLRTIWRRSTRRRS</sequence>
<evidence type="ECO:0000256" key="1">
    <source>
        <dbReference type="SAM" id="Phobius"/>
    </source>
</evidence>
<keyword evidence="1" id="KW-0472">Membrane</keyword>
<keyword evidence="1" id="KW-1133">Transmembrane helix</keyword>
<dbReference type="AlphaFoldDB" id="A0A160P0Y7"/>
<dbReference type="KEGG" id="slau:SLA_4151"/>
<accession>A0A160P0Y7</accession>
<protein>
    <submittedName>
        <fullName evidence="2">Uncharacterized protein</fullName>
    </submittedName>
</protein>
<dbReference type="Proteomes" id="UP000217676">
    <property type="component" value="Chromosome"/>
</dbReference>
<gene>
    <name evidence="2" type="ORF">SLA_4151</name>
</gene>